<dbReference type="CDD" id="cd21672">
    <property type="entry name" value="SMP_Mdm12"/>
    <property type="match status" value="1"/>
</dbReference>
<comment type="function">
    <text evidence="9">Component of the ERMES/MDM complex, which serves as a molecular tether to connect the endoplasmic reticulum (ER) and mitochondria. Components of this complex are involved in the control of mitochondrial shape and protein biogenesis, and function in nonvesicular lipid trafficking between the ER and mitochondria. MDM12 is required for the interaction of the ER-resident membrane protein MMM1 and the outer mitochondrial membrane-resident beta-barrel protein MDM10. The MDM12-MMM1 subcomplex functions in the major beta-barrel assembly pathway that is responsible for biogenesis of all mitochondrial outer membrane beta-barrel proteins, and acts in a late step after the SAM complex. The MDM10-MDM12-MMM1 subcomplex further acts in the TOM40-specific pathway after the action of the MDM12-MMM1 complex. Essential for establishing and maintaining the structure of mitochondria and maintenance of mtDNA nucleoids.</text>
</comment>
<keyword evidence="12" id="KW-1185">Reference proteome</keyword>
<dbReference type="GO" id="GO:0015914">
    <property type="term" value="P:phospholipid transport"/>
    <property type="evidence" value="ECO:0007669"/>
    <property type="project" value="TreeGrafter"/>
</dbReference>
<keyword evidence="7 9" id="KW-0496">Mitochondrion</keyword>
<keyword evidence="3 9" id="KW-1000">Mitochondrion outer membrane</keyword>
<dbReference type="EMBL" id="KN882019">
    <property type="protein sequence ID" value="KIY46951.1"/>
    <property type="molecule type" value="Genomic_DNA"/>
</dbReference>
<organism evidence="11 12">
    <name type="scientific">Fistulina hepatica ATCC 64428</name>
    <dbReference type="NCBI Taxonomy" id="1128425"/>
    <lineage>
        <taxon>Eukaryota</taxon>
        <taxon>Fungi</taxon>
        <taxon>Dikarya</taxon>
        <taxon>Basidiomycota</taxon>
        <taxon>Agaricomycotina</taxon>
        <taxon>Agaricomycetes</taxon>
        <taxon>Agaricomycetidae</taxon>
        <taxon>Agaricales</taxon>
        <taxon>Fistulinaceae</taxon>
        <taxon>Fistulina</taxon>
    </lineage>
</organism>
<evidence type="ECO:0000256" key="1">
    <source>
        <dbReference type="ARBA" id="ARBA00004370"/>
    </source>
</evidence>
<dbReference type="GO" id="GO:0032865">
    <property type="term" value="C:ERMES complex"/>
    <property type="evidence" value="ECO:0007669"/>
    <property type="project" value="UniProtKB-UniRule"/>
</dbReference>
<protein>
    <recommendedName>
        <fullName evidence="9">Mitochondrial distribution and morphology protein 12</fullName>
    </recommendedName>
    <alternativeName>
        <fullName evidence="9">Mitochondrial inheritance component MDM12</fullName>
    </alternativeName>
</protein>
<keyword evidence="4 9" id="KW-0256">Endoplasmic reticulum</keyword>
<comment type="subcellular location">
    <subcellularLocation>
        <location evidence="1">Membrane</location>
    </subcellularLocation>
    <subcellularLocation>
        <location evidence="9">Mitochondrion outer membrane</location>
        <topology evidence="9">Peripheral membrane protein</topology>
        <orientation evidence="9">Cytoplasmic side</orientation>
    </subcellularLocation>
    <subcellularLocation>
        <location evidence="9">Endoplasmic reticulum membrane</location>
        <topology evidence="9">Peripheral membrane protein</topology>
        <orientation evidence="9">Cytoplasmic side</orientation>
    </subcellularLocation>
    <text evidence="9">The ERMES/MDM complex localizes to a few discrete foci (around 10 per single cell), that represent mitochondria-endoplasmic reticulum junctions. These foci are often found next to mtDNA nucleoids.</text>
</comment>
<accession>A0A0D7AAI9</accession>
<evidence type="ECO:0000256" key="9">
    <source>
        <dbReference type="HAMAP-Rule" id="MF_03104"/>
    </source>
</evidence>
<dbReference type="GO" id="GO:0045040">
    <property type="term" value="P:protein insertion into mitochondrial outer membrane"/>
    <property type="evidence" value="ECO:0007669"/>
    <property type="project" value="UniProtKB-UniRule"/>
</dbReference>
<gene>
    <name evidence="9" type="primary">MDM12</name>
    <name evidence="11" type="ORF">FISHEDRAFT_46310</name>
</gene>
<evidence type="ECO:0000256" key="7">
    <source>
        <dbReference type="ARBA" id="ARBA00023128"/>
    </source>
</evidence>
<dbReference type="InterPro" id="IPR031468">
    <property type="entry name" value="SMP_LBD"/>
</dbReference>
<dbReference type="Pfam" id="PF26544">
    <property type="entry name" value="Mdm12"/>
    <property type="match status" value="2"/>
</dbReference>
<keyword evidence="2" id="KW-0813">Transport</keyword>
<reference evidence="11 12" key="1">
    <citation type="journal article" date="2015" name="Fungal Genet. Biol.">
        <title>Evolution of novel wood decay mechanisms in Agaricales revealed by the genome sequences of Fistulina hepatica and Cylindrobasidium torrendii.</title>
        <authorList>
            <person name="Floudas D."/>
            <person name="Held B.W."/>
            <person name="Riley R."/>
            <person name="Nagy L.G."/>
            <person name="Koehler G."/>
            <person name="Ransdell A.S."/>
            <person name="Younus H."/>
            <person name="Chow J."/>
            <person name="Chiniquy J."/>
            <person name="Lipzen A."/>
            <person name="Tritt A."/>
            <person name="Sun H."/>
            <person name="Haridas S."/>
            <person name="LaButti K."/>
            <person name="Ohm R.A."/>
            <person name="Kues U."/>
            <person name="Blanchette R.A."/>
            <person name="Grigoriev I.V."/>
            <person name="Minto R.E."/>
            <person name="Hibbett D.S."/>
        </authorList>
    </citation>
    <scope>NUCLEOTIDE SEQUENCE [LARGE SCALE GENOMIC DNA]</scope>
    <source>
        <strain evidence="11 12">ATCC 64428</strain>
    </source>
</reference>
<dbReference type="PANTHER" id="PTHR28204:SF1">
    <property type="entry name" value="MITOCHONDRIAL DISTRIBUTION AND MORPHOLOGY PROTEIN 12"/>
    <property type="match status" value="1"/>
</dbReference>
<dbReference type="GO" id="GO:0005789">
    <property type="term" value="C:endoplasmic reticulum membrane"/>
    <property type="evidence" value="ECO:0007669"/>
    <property type="project" value="UniProtKB-SubCell"/>
</dbReference>
<evidence type="ECO:0000256" key="5">
    <source>
        <dbReference type="ARBA" id="ARBA00023055"/>
    </source>
</evidence>
<evidence type="ECO:0000256" key="2">
    <source>
        <dbReference type="ARBA" id="ARBA00022448"/>
    </source>
</evidence>
<feature type="domain" description="SMP-LTD" evidence="10">
    <location>
        <begin position="1"/>
        <end position="319"/>
    </location>
</feature>
<evidence type="ECO:0000313" key="11">
    <source>
        <dbReference type="EMBL" id="KIY46951.1"/>
    </source>
</evidence>
<evidence type="ECO:0000256" key="8">
    <source>
        <dbReference type="ARBA" id="ARBA00023136"/>
    </source>
</evidence>
<evidence type="ECO:0000256" key="3">
    <source>
        <dbReference type="ARBA" id="ARBA00022787"/>
    </source>
</evidence>
<keyword evidence="8 9" id="KW-0472">Membrane</keyword>
<dbReference type="GO" id="GO:0008289">
    <property type="term" value="F:lipid binding"/>
    <property type="evidence" value="ECO:0007669"/>
    <property type="project" value="UniProtKB-KW"/>
</dbReference>
<keyword evidence="6" id="KW-0446">Lipid-binding</keyword>
<name>A0A0D7AAI9_9AGAR</name>
<dbReference type="PROSITE" id="PS51847">
    <property type="entry name" value="SMP"/>
    <property type="match status" value="1"/>
</dbReference>
<evidence type="ECO:0000256" key="6">
    <source>
        <dbReference type="ARBA" id="ARBA00023121"/>
    </source>
</evidence>
<dbReference type="AlphaFoldDB" id="A0A0D7AAI9"/>
<dbReference type="InterPro" id="IPR027532">
    <property type="entry name" value="Mdm12"/>
</dbReference>
<evidence type="ECO:0000313" key="12">
    <source>
        <dbReference type="Proteomes" id="UP000054144"/>
    </source>
</evidence>
<dbReference type="Proteomes" id="UP000054144">
    <property type="component" value="Unassembled WGS sequence"/>
</dbReference>
<dbReference type="GO" id="GO:1990456">
    <property type="term" value="P:mitochondrion-endoplasmic reticulum membrane tethering"/>
    <property type="evidence" value="ECO:0007669"/>
    <property type="project" value="TreeGrafter"/>
</dbReference>
<evidence type="ECO:0000259" key="10">
    <source>
        <dbReference type="PROSITE" id="PS51847"/>
    </source>
</evidence>
<dbReference type="PANTHER" id="PTHR28204">
    <property type="entry name" value="MITOCHONDRIAL DISTRIBUTION AND MORPHOLOGY PROTEIN 12"/>
    <property type="match status" value="1"/>
</dbReference>
<dbReference type="OrthoDB" id="3356905at2759"/>
<evidence type="ECO:0000256" key="4">
    <source>
        <dbReference type="ARBA" id="ARBA00022824"/>
    </source>
</evidence>
<comment type="subunit">
    <text evidence="9">Component of the ER-mitochondria encounter structure (ERMES) or MDM complex, composed of MMM1, MDM10, MDM12 and MDM34. A MMM1 homodimer associates with one molecule of MDM12 on each side in a pairwise head-to-tail manner, and the SMP-LTD domains of MMM1 and MDM12 generate a continuous hydrophobic tunnel for phospholipid trafficking.</text>
</comment>
<sequence length="321" mass="35893">MSIDLDWDKLDNSLAVYLVDALNHQLSLTTRPSFVGPVHVTSLDFGTNPPDIELVDMRDIYRDFVDDEEEDESAPRRPDQEDDFEWVSRKAAQQGDPGAPYHQLPVQARYGTASNPVLGHPPMEVWAAGMEPPPPIPSAQPNVQLHLYVTWRSNMRITLTTSLHINYPSPSFMSLPIKLSVTGLVFNGELVVAYEGARQRIHLCILDDLDPYGPSTAAKRDVRERECGDAETPPEGTMDDIIDSAAAGYAYPSQSGYPTKPLPVGQRLFPSIFIESEIGQADKHVLKNVTRVERFIQDVVRKTVEEELVFPNFHTMLIGDQ</sequence>
<comment type="similarity">
    <text evidence="9">Belongs to the MDM12 family.</text>
</comment>
<keyword evidence="5" id="KW-0445">Lipid transport</keyword>
<dbReference type="HAMAP" id="MF_03104">
    <property type="entry name" value="Mdm12"/>
    <property type="match status" value="1"/>
</dbReference>
<proteinExistence type="inferred from homology"/>